<organism evidence="9 10">
    <name type="scientific">Liquorilactobacillus cacaonum DSM 21116</name>
    <dbReference type="NCBI Taxonomy" id="1423729"/>
    <lineage>
        <taxon>Bacteria</taxon>
        <taxon>Bacillati</taxon>
        <taxon>Bacillota</taxon>
        <taxon>Bacilli</taxon>
        <taxon>Lactobacillales</taxon>
        <taxon>Lactobacillaceae</taxon>
        <taxon>Liquorilactobacillus</taxon>
    </lineage>
</organism>
<accession>A0A0R2CRF3</accession>
<dbReference type="InterPro" id="IPR025657">
    <property type="entry name" value="RadC_JAB"/>
</dbReference>
<feature type="domain" description="MPN" evidence="8">
    <location>
        <begin position="100"/>
        <end position="222"/>
    </location>
</feature>
<dbReference type="EMBL" id="AYZE01000014">
    <property type="protein sequence ID" value="KRM90873.1"/>
    <property type="molecule type" value="Genomic_DNA"/>
</dbReference>
<dbReference type="InterPro" id="IPR020891">
    <property type="entry name" value="UPF0758_CS"/>
</dbReference>
<dbReference type="AlphaFoldDB" id="A0A0R2CRF3"/>
<dbReference type="NCBIfam" id="TIGR00608">
    <property type="entry name" value="radc"/>
    <property type="match status" value="1"/>
</dbReference>
<dbReference type="GO" id="GO:0046872">
    <property type="term" value="F:metal ion binding"/>
    <property type="evidence" value="ECO:0007669"/>
    <property type="project" value="UniProtKB-KW"/>
</dbReference>
<evidence type="ECO:0000313" key="9">
    <source>
        <dbReference type="EMBL" id="KRM90873.1"/>
    </source>
</evidence>
<dbReference type="PATRIC" id="fig|1423729.3.peg.877"/>
<dbReference type="STRING" id="1423729.FC80_GL000867"/>
<comment type="similarity">
    <text evidence="1 7">Belongs to the UPF0758 family.</text>
</comment>
<dbReference type="OrthoDB" id="9804482at2"/>
<sequence>MLTSGYNVEEIKQRLAVHKGDSLSQKELFFLFVYGFLGKKKAEQAVARFFLQYTDLRQLKELSEVELLDILEDEHSVIMFKALCELSERLNKRPRFTLGKIYTSQEIGETMSLELGMHLQEILTVILLDTKNQIIAKKNIFKGTLDTATVHPREIFRFALQYSAARIMIVHNHPSGDTTPSKNDLQLTKRIEECGNLVGIGLLDHIIVGSESYLSMREEKILS</sequence>
<evidence type="ECO:0000256" key="1">
    <source>
        <dbReference type="ARBA" id="ARBA00010243"/>
    </source>
</evidence>
<dbReference type="CDD" id="cd08071">
    <property type="entry name" value="MPN_DUF2466"/>
    <property type="match status" value="1"/>
</dbReference>
<dbReference type="PANTHER" id="PTHR30471:SF3">
    <property type="entry name" value="UPF0758 PROTEIN YEES-RELATED"/>
    <property type="match status" value="1"/>
</dbReference>
<dbReference type="Proteomes" id="UP000051131">
    <property type="component" value="Unassembled WGS sequence"/>
</dbReference>
<dbReference type="GO" id="GO:0008237">
    <property type="term" value="F:metallopeptidase activity"/>
    <property type="evidence" value="ECO:0007669"/>
    <property type="project" value="UniProtKB-KW"/>
</dbReference>
<keyword evidence="2" id="KW-0645">Protease</keyword>
<dbReference type="Gene3D" id="3.40.140.10">
    <property type="entry name" value="Cytidine Deaminase, domain 2"/>
    <property type="match status" value="1"/>
</dbReference>
<dbReference type="GO" id="GO:0006508">
    <property type="term" value="P:proteolysis"/>
    <property type="evidence" value="ECO:0007669"/>
    <property type="project" value="UniProtKB-KW"/>
</dbReference>
<dbReference type="RefSeq" id="WP_057829094.1">
    <property type="nucleotide sequence ID" value="NZ_AYZE01000014.1"/>
</dbReference>
<evidence type="ECO:0000256" key="6">
    <source>
        <dbReference type="ARBA" id="ARBA00023049"/>
    </source>
</evidence>
<keyword evidence="4" id="KW-0378">Hydrolase</keyword>
<keyword evidence="6" id="KW-0482">Metalloprotease</keyword>
<dbReference type="PROSITE" id="PS01302">
    <property type="entry name" value="UPF0758"/>
    <property type="match status" value="1"/>
</dbReference>
<evidence type="ECO:0000256" key="7">
    <source>
        <dbReference type="RuleBase" id="RU003797"/>
    </source>
</evidence>
<gene>
    <name evidence="9" type="ORF">FC80_GL000867</name>
</gene>
<evidence type="ECO:0000256" key="2">
    <source>
        <dbReference type="ARBA" id="ARBA00022670"/>
    </source>
</evidence>
<dbReference type="PROSITE" id="PS50249">
    <property type="entry name" value="MPN"/>
    <property type="match status" value="1"/>
</dbReference>
<dbReference type="InterPro" id="IPR037518">
    <property type="entry name" value="MPN"/>
</dbReference>
<evidence type="ECO:0000256" key="4">
    <source>
        <dbReference type="ARBA" id="ARBA00022801"/>
    </source>
</evidence>
<keyword evidence="10" id="KW-1185">Reference proteome</keyword>
<proteinExistence type="inferred from homology"/>
<keyword evidence="3" id="KW-0479">Metal-binding</keyword>
<dbReference type="Pfam" id="PF04002">
    <property type="entry name" value="RadC"/>
    <property type="match status" value="1"/>
</dbReference>
<dbReference type="SUPFAM" id="SSF102712">
    <property type="entry name" value="JAB1/MPN domain"/>
    <property type="match status" value="1"/>
</dbReference>
<comment type="caution">
    <text evidence="9">The sequence shown here is derived from an EMBL/GenBank/DDBJ whole genome shotgun (WGS) entry which is preliminary data.</text>
</comment>
<evidence type="ECO:0000256" key="3">
    <source>
        <dbReference type="ARBA" id="ARBA00022723"/>
    </source>
</evidence>
<protein>
    <submittedName>
        <fullName evidence="9">DNA repair protein</fullName>
    </submittedName>
</protein>
<evidence type="ECO:0000259" key="8">
    <source>
        <dbReference type="PROSITE" id="PS50249"/>
    </source>
</evidence>
<name>A0A0R2CRF3_9LACO</name>
<evidence type="ECO:0000313" key="10">
    <source>
        <dbReference type="Proteomes" id="UP000051131"/>
    </source>
</evidence>
<dbReference type="InterPro" id="IPR001405">
    <property type="entry name" value="UPF0758"/>
</dbReference>
<evidence type="ECO:0000256" key="5">
    <source>
        <dbReference type="ARBA" id="ARBA00022833"/>
    </source>
</evidence>
<keyword evidence="5" id="KW-0862">Zinc</keyword>
<reference evidence="9 10" key="1">
    <citation type="journal article" date="2015" name="Genome Announc.">
        <title>Expanding the biotechnology potential of lactobacilli through comparative genomics of 213 strains and associated genera.</title>
        <authorList>
            <person name="Sun Z."/>
            <person name="Harris H.M."/>
            <person name="McCann A."/>
            <person name="Guo C."/>
            <person name="Argimon S."/>
            <person name="Zhang W."/>
            <person name="Yang X."/>
            <person name="Jeffery I.B."/>
            <person name="Cooney J.C."/>
            <person name="Kagawa T.F."/>
            <person name="Liu W."/>
            <person name="Song Y."/>
            <person name="Salvetti E."/>
            <person name="Wrobel A."/>
            <person name="Rasinkangas P."/>
            <person name="Parkhill J."/>
            <person name="Rea M.C."/>
            <person name="O'Sullivan O."/>
            <person name="Ritari J."/>
            <person name="Douillard F.P."/>
            <person name="Paul Ross R."/>
            <person name="Yang R."/>
            <person name="Briner A.E."/>
            <person name="Felis G.E."/>
            <person name="de Vos W.M."/>
            <person name="Barrangou R."/>
            <person name="Klaenhammer T.R."/>
            <person name="Caufield P.W."/>
            <person name="Cui Y."/>
            <person name="Zhang H."/>
            <person name="O'Toole P.W."/>
        </authorList>
    </citation>
    <scope>NUCLEOTIDE SEQUENCE [LARGE SCALE GENOMIC DNA]</scope>
    <source>
        <strain evidence="9 10">DSM 21116</strain>
    </source>
</reference>
<dbReference type="PANTHER" id="PTHR30471">
    <property type="entry name" value="DNA REPAIR PROTEIN RADC"/>
    <property type="match status" value="1"/>
</dbReference>